<dbReference type="EMBL" id="GBRH01219410">
    <property type="protein sequence ID" value="JAD78485.1"/>
    <property type="molecule type" value="Transcribed_RNA"/>
</dbReference>
<reference evidence="1" key="1">
    <citation type="submission" date="2014-09" db="EMBL/GenBank/DDBJ databases">
        <authorList>
            <person name="Magalhaes I.L.F."/>
            <person name="Oliveira U."/>
            <person name="Santos F.R."/>
            <person name="Vidigal T.H.D.A."/>
            <person name="Brescovit A.D."/>
            <person name="Santos A.J."/>
        </authorList>
    </citation>
    <scope>NUCLEOTIDE SEQUENCE</scope>
    <source>
        <tissue evidence="1">Shoot tissue taken approximately 20 cm above the soil surface</tissue>
    </source>
</reference>
<evidence type="ECO:0000313" key="1">
    <source>
        <dbReference type="EMBL" id="JAD78485.1"/>
    </source>
</evidence>
<proteinExistence type="predicted"/>
<sequence length="60" mass="6370">MLTPSLTSGKWLSFAIDSSKSSDGSSKKLSLSTFCISENKASSSSFGFTATTLPKLFSRL</sequence>
<name>A0A0A9CYK0_ARUDO</name>
<organism evidence="1">
    <name type="scientific">Arundo donax</name>
    <name type="common">Giant reed</name>
    <name type="synonym">Donax arundinaceus</name>
    <dbReference type="NCBI Taxonomy" id="35708"/>
    <lineage>
        <taxon>Eukaryota</taxon>
        <taxon>Viridiplantae</taxon>
        <taxon>Streptophyta</taxon>
        <taxon>Embryophyta</taxon>
        <taxon>Tracheophyta</taxon>
        <taxon>Spermatophyta</taxon>
        <taxon>Magnoliopsida</taxon>
        <taxon>Liliopsida</taxon>
        <taxon>Poales</taxon>
        <taxon>Poaceae</taxon>
        <taxon>PACMAD clade</taxon>
        <taxon>Arundinoideae</taxon>
        <taxon>Arundineae</taxon>
        <taxon>Arundo</taxon>
    </lineage>
</organism>
<protein>
    <submittedName>
        <fullName evidence="1">Uncharacterized protein</fullName>
    </submittedName>
</protein>
<dbReference type="AlphaFoldDB" id="A0A0A9CYK0"/>
<accession>A0A0A9CYK0</accession>
<reference evidence="1" key="2">
    <citation type="journal article" date="2015" name="Data Brief">
        <title>Shoot transcriptome of the giant reed, Arundo donax.</title>
        <authorList>
            <person name="Barrero R.A."/>
            <person name="Guerrero F.D."/>
            <person name="Moolhuijzen P."/>
            <person name="Goolsby J.A."/>
            <person name="Tidwell J."/>
            <person name="Bellgard S.E."/>
            <person name="Bellgard M.I."/>
        </authorList>
    </citation>
    <scope>NUCLEOTIDE SEQUENCE</scope>
    <source>
        <tissue evidence="1">Shoot tissue taken approximately 20 cm above the soil surface</tissue>
    </source>
</reference>